<protein>
    <submittedName>
        <fullName evidence="1">Uncharacterized protein</fullName>
    </submittedName>
</protein>
<evidence type="ECO:0000313" key="2">
    <source>
        <dbReference type="Proteomes" id="UP000399692"/>
    </source>
</evidence>
<organism evidence="1 2">
    <name type="scientific">Pseudomonas fluorescens</name>
    <dbReference type="NCBI Taxonomy" id="294"/>
    <lineage>
        <taxon>Bacteria</taxon>
        <taxon>Pseudomonadati</taxon>
        <taxon>Pseudomonadota</taxon>
        <taxon>Gammaproteobacteria</taxon>
        <taxon>Pseudomonadales</taxon>
        <taxon>Pseudomonadaceae</taxon>
        <taxon>Pseudomonas</taxon>
    </lineage>
</organism>
<proteinExistence type="predicted"/>
<reference evidence="1 2" key="1">
    <citation type="submission" date="2019-09" db="EMBL/GenBank/DDBJ databases">
        <authorList>
            <person name="Chandra G."/>
            <person name="Truman W A."/>
        </authorList>
    </citation>
    <scope>NUCLEOTIDE SEQUENCE [LARGE SCALE GENOMIC DNA]</scope>
    <source>
        <strain evidence="1">PS631</strain>
    </source>
</reference>
<dbReference type="AlphaFoldDB" id="A0A5E6SYL6"/>
<evidence type="ECO:0000313" key="1">
    <source>
        <dbReference type="EMBL" id="VVM80858.1"/>
    </source>
</evidence>
<accession>A0A5E6SYL6</accession>
<sequence length="45" mass="5048">MEHMREEGRGLFWANLHAVEAAEGVVDSLLDNFEAGTLDKRMSLT</sequence>
<gene>
    <name evidence="1" type="ORF">PS631_02326</name>
</gene>
<dbReference type="EMBL" id="CABVHF010000006">
    <property type="protein sequence ID" value="VVM80858.1"/>
    <property type="molecule type" value="Genomic_DNA"/>
</dbReference>
<dbReference type="Proteomes" id="UP000399692">
    <property type="component" value="Unassembled WGS sequence"/>
</dbReference>
<name>A0A5E6SYL6_PSEFL</name>